<dbReference type="Proteomes" id="UP000835052">
    <property type="component" value="Unassembled WGS sequence"/>
</dbReference>
<dbReference type="AlphaFoldDB" id="A0A8S1GQ51"/>
<feature type="transmembrane region" description="Helical" evidence="13">
    <location>
        <begin position="102"/>
        <end position="130"/>
    </location>
</feature>
<keyword evidence="9 13" id="KW-0869">Chloride channel</keyword>
<evidence type="ECO:0000256" key="4">
    <source>
        <dbReference type="ARBA" id="ARBA00022475"/>
    </source>
</evidence>
<evidence type="ECO:0000256" key="8">
    <source>
        <dbReference type="ARBA" id="ARBA00023136"/>
    </source>
</evidence>
<keyword evidence="8 13" id="KW-0472">Membrane</keyword>
<reference evidence="15" key="1">
    <citation type="submission" date="2020-10" db="EMBL/GenBank/DDBJ databases">
        <authorList>
            <person name="Kikuchi T."/>
        </authorList>
    </citation>
    <scope>NUCLEOTIDE SEQUENCE</scope>
    <source>
        <strain evidence="15">NKZ352</strain>
    </source>
</reference>
<accession>A0A8S1GQ51</accession>
<feature type="region of interest" description="Disordered" evidence="14">
    <location>
        <begin position="528"/>
        <end position="550"/>
    </location>
</feature>
<sequence>MLYALTMSDVFPMHGAAPCIAVRCQPAIISLLHHTFLLLSDPTENPLSFLSPSCFRLWPDNRLEAKMTVANLLLKAFSLVPHLNFQFKKTDDVFNLDWRSEYIQSLALIAALGGLISFLLLLTIVIVWVCQTCRTNVTTGKTRRKVRRLSTALFVLSVACFFMLGICLFANEHINRGVSVSIDSVVSLKRSYKLSYAQVGRMEETARNTSSPLTNLGAIVNKEGAKKGVNQTLLQESKVMLQNFTAAISRVADSGKVFLEDHEHDLERLERIRSRSASYESERWAFLVIVLSITICVLFAGVIAFCRQSKKGAVIFSAVGFFIFIIVWVLIAVIFPISIGLSDFCTNGKKFAMEQLGNLDESVEFYKTCAPRPANDILPPDVNRYLDLMKYITGSKSKLDGLLQTTFNSSEAITNATMLVGQHVSDLVKLEGAVGSASACFVFHDDIINFYYGVCDQSIVGLAVLFISTFLLGIFLFVVLIIVSKTWRLFTKMPHDYVEVDEDDIFNPHRGSDSAIPVDIYGTHVFNPRTRDRAEPSTNTTNGTTGDEQSSLLWNRGSVAHPVNRFAP</sequence>
<evidence type="ECO:0000256" key="12">
    <source>
        <dbReference type="ARBA" id="ARBA00023303"/>
    </source>
</evidence>
<keyword evidence="5 13" id="KW-0812">Transmembrane</keyword>
<evidence type="ECO:0000256" key="1">
    <source>
        <dbReference type="ARBA" id="ARBA00004651"/>
    </source>
</evidence>
<comment type="similarity">
    <text evidence="2 13">Belongs to the tweety family.</text>
</comment>
<dbReference type="OrthoDB" id="187568at2759"/>
<evidence type="ECO:0000256" key="10">
    <source>
        <dbReference type="ARBA" id="ARBA00023180"/>
    </source>
</evidence>
<keyword evidence="3 13" id="KW-0813">Transport</keyword>
<keyword evidence="7 13" id="KW-0406">Ion transport</keyword>
<evidence type="ECO:0000256" key="3">
    <source>
        <dbReference type="ARBA" id="ARBA00022448"/>
    </source>
</evidence>
<dbReference type="PANTHER" id="PTHR12424">
    <property type="entry name" value="TWEETY-RELATED"/>
    <property type="match status" value="1"/>
</dbReference>
<feature type="transmembrane region" description="Helical" evidence="13">
    <location>
        <begin position="459"/>
        <end position="483"/>
    </location>
</feature>
<evidence type="ECO:0000256" key="13">
    <source>
        <dbReference type="RuleBase" id="RU361114"/>
    </source>
</evidence>
<evidence type="ECO:0000256" key="11">
    <source>
        <dbReference type="ARBA" id="ARBA00023214"/>
    </source>
</evidence>
<keyword evidence="6 13" id="KW-1133">Transmembrane helix</keyword>
<evidence type="ECO:0000256" key="5">
    <source>
        <dbReference type="ARBA" id="ARBA00022692"/>
    </source>
</evidence>
<keyword evidence="12 13" id="KW-0407">Ion channel</keyword>
<comment type="subcellular location">
    <subcellularLocation>
        <location evidence="1 13">Cell membrane</location>
        <topology evidence="1 13">Multi-pass membrane protein</topology>
    </subcellularLocation>
</comment>
<dbReference type="InterPro" id="IPR006990">
    <property type="entry name" value="Tweety"/>
</dbReference>
<keyword evidence="11 13" id="KW-0868">Chloride</keyword>
<evidence type="ECO:0000313" key="15">
    <source>
        <dbReference type="EMBL" id="CAD6185081.1"/>
    </source>
</evidence>
<comment type="function">
    <text evidence="13">Probable chloride channel.</text>
</comment>
<keyword evidence="16" id="KW-1185">Reference proteome</keyword>
<proteinExistence type="inferred from homology"/>
<evidence type="ECO:0000256" key="6">
    <source>
        <dbReference type="ARBA" id="ARBA00022989"/>
    </source>
</evidence>
<keyword evidence="4" id="KW-1003">Cell membrane</keyword>
<evidence type="ECO:0000256" key="9">
    <source>
        <dbReference type="ARBA" id="ARBA00023173"/>
    </source>
</evidence>
<dbReference type="GO" id="GO:0034707">
    <property type="term" value="C:chloride channel complex"/>
    <property type="evidence" value="ECO:0007669"/>
    <property type="project" value="UniProtKB-UniRule"/>
</dbReference>
<keyword evidence="10" id="KW-0325">Glycoprotein</keyword>
<feature type="compositionally biased region" description="Polar residues" evidence="14">
    <location>
        <begin position="536"/>
        <end position="550"/>
    </location>
</feature>
<dbReference type="GO" id="GO:0072320">
    <property type="term" value="F:volume-sensitive chloride channel activity"/>
    <property type="evidence" value="ECO:0007669"/>
    <property type="project" value="TreeGrafter"/>
</dbReference>
<evidence type="ECO:0000256" key="2">
    <source>
        <dbReference type="ARBA" id="ARBA00009849"/>
    </source>
</evidence>
<dbReference type="GO" id="GO:0005229">
    <property type="term" value="F:intracellularly calcium-gated chloride channel activity"/>
    <property type="evidence" value="ECO:0007669"/>
    <property type="project" value="TreeGrafter"/>
</dbReference>
<evidence type="ECO:0000313" key="16">
    <source>
        <dbReference type="Proteomes" id="UP000835052"/>
    </source>
</evidence>
<name>A0A8S1GQ51_9PELO</name>
<dbReference type="Pfam" id="PF04906">
    <property type="entry name" value="Tweety"/>
    <property type="match status" value="1"/>
</dbReference>
<feature type="transmembrane region" description="Helical" evidence="13">
    <location>
        <begin position="151"/>
        <end position="171"/>
    </location>
</feature>
<dbReference type="EMBL" id="CAJGYM010000002">
    <property type="protein sequence ID" value="CAD6185081.1"/>
    <property type="molecule type" value="Genomic_DNA"/>
</dbReference>
<dbReference type="GO" id="GO:0005886">
    <property type="term" value="C:plasma membrane"/>
    <property type="evidence" value="ECO:0007669"/>
    <property type="project" value="UniProtKB-SubCell"/>
</dbReference>
<feature type="transmembrane region" description="Helical" evidence="13">
    <location>
        <begin position="284"/>
        <end position="306"/>
    </location>
</feature>
<protein>
    <recommendedName>
        <fullName evidence="13">Protein tweety homolog</fullName>
    </recommendedName>
</protein>
<comment type="caution">
    <text evidence="15">The sequence shown here is derived from an EMBL/GenBank/DDBJ whole genome shotgun (WGS) entry which is preliminary data.</text>
</comment>
<gene>
    <name evidence="15" type="ORF">CAUJ_LOCUS1000</name>
</gene>
<dbReference type="PANTHER" id="PTHR12424:SF8">
    <property type="entry name" value="PROTEIN TWEETY"/>
    <property type="match status" value="1"/>
</dbReference>
<feature type="transmembrane region" description="Helical" evidence="13">
    <location>
        <begin position="313"/>
        <end position="339"/>
    </location>
</feature>
<organism evidence="15 16">
    <name type="scientific">Caenorhabditis auriculariae</name>
    <dbReference type="NCBI Taxonomy" id="2777116"/>
    <lineage>
        <taxon>Eukaryota</taxon>
        <taxon>Metazoa</taxon>
        <taxon>Ecdysozoa</taxon>
        <taxon>Nematoda</taxon>
        <taxon>Chromadorea</taxon>
        <taxon>Rhabditida</taxon>
        <taxon>Rhabditina</taxon>
        <taxon>Rhabditomorpha</taxon>
        <taxon>Rhabditoidea</taxon>
        <taxon>Rhabditidae</taxon>
        <taxon>Peloderinae</taxon>
        <taxon>Caenorhabditis</taxon>
    </lineage>
</organism>
<evidence type="ECO:0000256" key="14">
    <source>
        <dbReference type="SAM" id="MobiDB-lite"/>
    </source>
</evidence>
<evidence type="ECO:0000256" key="7">
    <source>
        <dbReference type="ARBA" id="ARBA00023065"/>
    </source>
</evidence>